<dbReference type="Proteomes" id="UP000020681">
    <property type="component" value="Unassembled WGS sequence"/>
</dbReference>
<evidence type="ECO:0000256" key="1">
    <source>
        <dbReference type="SAM" id="MobiDB-lite"/>
    </source>
</evidence>
<protein>
    <submittedName>
        <fullName evidence="2">Uncharacterized protein</fullName>
    </submittedName>
</protein>
<comment type="caution">
    <text evidence="2">The sequence shown here is derived from an EMBL/GenBank/DDBJ whole genome shotgun (WGS) entry which is preliminary data.</text>
</comment>
<dbReference type="EMBL" id="JAOL01000131">
    <property type="protein sequence ID" value="EUA88955.1"/>
    <property type="molecule type" value="Genomic_DNA"/>
</dbReference>
<feature type="region of interest" description="Disordered" evidence="1">
    <location>
        <begin position="1"/>
        <end position="21"/>
    </location>
</feature>
<reference evidence="2 3" key="1">
    <citation type="submission" date="2014-01" db="EMBL/GenBank/DDBJ databases">
        <authorList>
            <person name="Dobos K."/>
            <person name="Lenaerts A."/>
            <person name="Ordway D."/>
            <person name="DeGroote M.A."/>
            <person name="Parker T."/>
            <person name="Sizemore C."/>
            <person name="Tallon L.J."/>
            <person name="Sadzewicz L.K."/>
            <person name="Sengamalay N."/>
            <person name="Fraser C.M."/>
            <person name="Hine E."/>
            <person name="Shefchek K.A."/>
            <person name="Das S.P."/>
            <person name="Tettelin H."/>
        </authorList>
    </citation>
    <scope>NUCLEOTIDE SEQUENCE [LARGE SCALE GENOMIC DNA]</scope>
    <source>
        <strain evidence="2 3">Harvey</strain>
    </source>
</reference>
<sequence length="98" mass="10568">MAISARWTGNRLREPARTGRHGRCPGTCWLVDLPGDGSNVNAPGASEDPYRLWPRLSRKRPDKSRIPCLSGIPPGRVPAVDARAGCSARGAGIDQHRS</sequence>
<accession>A0ABN0QWE5</accession>
<gene>
    <name evidence="2" type="ORF">I551_4535</name>
</gene>
<evidence type="ECO:0000313" key="3">
    <source>
        <dbReference type="Proteomes" id="UP000020681"/>
    </source>
</evidence>
<name>A0ABN0QWE5_MYCUL</name>
<proteinExistence type="predicted"/>
<organism evidence="2 3">
    <name type="scientific">Mycobacterium ulcerans str. Harvey</name>
    <dbReference type="NCBI Taxonomy" id="1299332"/>
    <lineage>
        <taxon>Bacteria</taxon>
        <taxon>Bacillati</taxon>
        <taxon>Actinomycetota</taxon>
        <taxon>Actinomycetes</taxon>
        <taxon>Mycobacteriales</taxon>
        <taxon>Mycobacteriaceae</taxon>
        <taxon>Mycobacterium</taxon>
        <taxon>Mycobacterium ulcerans group</taxon>
    </lineage>
</organism>
<keyword evidence="3" id="KW-1185">Reference proteome</keyword>
<evidence type="ECO:0000313" key="2">
    <source>
        <dbReference type="EMBL" id="EUA88955.1"/>
    </source>
</evidence>